<proteinExistence type="predicted"/>
<feature type="signal peptide" evidence="1">
    <location>
        <begin position="1"/>
        <end position="15"/>
    </location>
</feature>
<sequence>MKLLLALFASSLALAAPAPDGLMCQEKCFSGVNDCGVYYESCFNPCKEPPPEMPFCEIVTKAARLPPREAPTPSPTDDCSTRTICVDAINECGMMYGGCFPDCGPWNLVKPPCPTTTTSELPVQTPVLDRRLSKSG</sequence>
<protein>
    <submittedName>
        <fullName evidence="2">Uncharacterized protein</fullName>
    </submittedName>
</protein>
<feature type="chain" id="PRO_5040206970" evidence="1">
    <location>
        <begin position="16"/>
        <end position="136"/>
    </location>
</feature>
<dbReference type="AlphaFoldDB" id="A0A9P7U1S3"/>
<dbReference type="Proteomes" id="UP000707071">
    <property type="component" value="Unassembled WGS sequence"/>
</dbReference>
<evidence type="ECO:0000256" key="1">
    <source>
        <dbReference type="SAM" id="SignalP"/>
    </source>
</evidence>
<reference evidence="2 3" key="1">
    <citation type="journal article" date="2020" name="bioRxiv">
        <title>Whole genome comparisons of ergot fungi reveals the divergence and evolution of species within the genus Claviceps are the result of varying mechanisms driving genome evolution and host range expansion.</title>
        <authorList>
            <person name="Wyka S.A."/>
            <person name="Mondo S.J."/>
            <person name="Liu M."/>
            <person name="Dettman J."/>
            <person name="Nalam V."/>
            <person name="Broders K.D."/>
        </authorList>
    </citation>
    <scope>NUCLEOTIDE SEQUENCE [LARGE SCALE GENOMIC DNA]</scope>
    <source>
        <strain evidence="2 3">Clav52</strain>
    </source>
</reference>
<evidence type="ECO:0000313" key="3">
    <source>
        <dbReference type="Proteomes" id="UP000707071"/>
    </source>
</evidence>
<comment type="caution">
    <text evidence="2">The sequence shown here is derived from an EMBL/GenBank/DDBJ whole genome shotgun (WGS) entry which is preliminary data.</text>
</comment>
<keyword evidence="1" id="KW-0732">Signal</keyword>
<accession>A0A9P7U1S3</accession>
<dbReference type="EMBL" id="SRRH01000035">
    <property type="protein sequence ID" value="KAG6301864.1"/>
    <property type="molecule type" value="Genomic_DNA"/>
</dbReference>
<organism evidence="2 3">
    <name type="scientific">Claviceps aff. purpurea</name>
    <dbReference type="NCBI Taxonomy" id="1967640"/>
    <lineage>
        <taxon>Eukaryota</taxon>
        <taxon>Fungi</taxon>
        <taxon>Dikarya</taxon>
        <taxon>Ascomycota</taxon>
        <taxon>Pezizomycotina</taxon>
        <taxon>Sordariomycetes</taxon>
        <taxon>Hypocreomycetidae</taxon>
        <taxon>Hypocreales</taxon>
        <taxon>Clavicipitaceae</taxon>
        <taxon>Claviceps</taxon>
    </lineage>
</organism>
<evidence type="ECO:0000313" key="2">
    <source>
        <dbReference type="EMBL" id="KAG6301864.1"/>
    </source>
</evidence>
<keyword evidence="3" id="KW-1185">Reference proteome</keyword>
<gene>
    <name evidence="2" type="ORF">E4U09_004348</name>
</gene>
<name>A0A9P7U1S3_9HYPO</name>